<dbReference type="Gene3D" id="3.50.30.10">
    <property type="entry name" value="Phosphohistidine domain"/>
    <property type="match status" value="1"/>
</dbReference>
<dbReference type="Proteomes" id="UP000002218">
    <property type="component" value="Chromosome"/>
</dbReference>
<sequence>MTTTTSVVLDLSDLSGARLADVGGKAANLGDLLAAGFRVPDGFCVTTAAYRSATAGRLPALHPADGGADGGPVRPAALRAAVLAAPMPRAVADAVRDAYARLGSDVPVAVRSSATAEDLPGASFAGQQDTYLNVVGADQVLDAVHRCWASLWTDRAVAYRATQGIDGDLALAVVVQRMVDARAAGVLFTADPITGRRRQAVVDAAPGLGEAVVSGTVDPDHVVVDTATGRIRQRSTGGAGPFCLSDDQVRELAALGDRVERAFGAPQDIEWAFDHSNTLWLTQSRPITTLFPVPVRARPVDPDGLRAYFCVSLAQGLHRPITPLGIATVRVIGSGFLAVAGYPPARITDGPAGFAVAAERIFVDATPAVRSRVGRAIAPRMLAVMEARSAVVFGQLFDDPRFAVLPGSGRVGVRTVAHVLAGTRAPLVAARALIRPAAAHRSVQASLARIQAQPLADSGASVAERVDAVVELLHRSVPLAPRLLPAAAAGFATLGLVWRLLRGQVTAGELETVLRGLPHNVTTEMDLELWDLAVRLRADGAVAELLATADPAALAARYRAGALPPVLQQGMAAFLRRWGQRAVAEIDLGMPRWRDDPAHLFGVLAGYLRLDPAAATPEQRFTAGAREAEAMVRTLVDRARRRGRIRGAVVSFGLRRTRELAGLREMPKFLMITAIARARAELGRIGVELAAAGRLEDPDDVFFLDFDELRRASTAPDLPALVAQRRARYERELTRRHVPRVVLSDGTEPEAVATPSVRPEPGTLIGSPASAGTVTGIARVITDPVGARLEPGEILVAPSTDPGWTPLFLTAGGLVMEMGGSNSHGAVVAREYGIPAVVGVSGATEQITSGMQVSVDGAAGVVRWATR</sequence>
<gene>
    <name evidence="4" type="ordered locus">Namu_1713</name>
</gene>
<dbReference type="RefSeq" id="WP_015747006.1">
    <property type="nucleotide sequence ID" value="NC_013235.1"/>
</dbReference>
<dbReference type="HOGENOM" id="CLU_005950_0_0_11"/>
<reference evidence="5" key="1">
    <citation type="submission" date="2009-09" db="EMBL/GenBank/DDBJ databases">
        <title>The complete genome of Nakamurella multipartita DSM 44233.</title>
        <authorList>
            <consortium name="US DOE Joint Genome Institute (JGI-PGF)"/>
            <person name="Lucas S."/>
            <person name="Copeland A."/>
            <person name="Lapidus A."/>
            <person name="Glavina del Rio T."/>
            <person name="Dalin E."/>
            <person name="Tice H."/>
            <person name="Bruce D."/>
            <person name="Goodwin L."/>
            <person name="Pitluck S."/>
            <person name="Kyrpides N."/>
            <person name="Mavromatis K."/>
            <person name="Ivanova N."/>
            <person name="Ovchinnikova G."/>
            <person name="Sims D."/>
            <person name="Meincke L."/>
            <person name="Brettin T."/>
            <person name="Detter J.C."/>
            <person name="Han C."/>
            <person name="Larimer F."/>
            <person name="Land M."/>
            <person name="Hauser L."/>
            <person name="Markowitz V."/>
            <person name="Cheng J.-F."/>
            <person name="Hugenholtz P."/>
            <person name="Woyke T."/>
            <person name="Wu D."/>
            <person name="Klenk H.-P."/>
            <person name="Eisen J.A."/>
        </authorList>
    </citation>
    <scope>NUCLEOTIDE SEQUENCE [LARGE SCALE GENOMIC DNA]</scope>
    <source>
        <strain evidence="5">ATCC 700099 / DSM 44233 / CIP 104796 / JCM 9543 / NBRC 105858 / Y-104</strain>
    </source>
</reference>
<organism evidence="4 5">
    <name type="scientific">Nakamurella multipartita (strain ATCC 700099 / DSM 44233 / CIP 104796 / JCM 9543 / NBRC 105858 / Y-104)</name>
    <name type="common">Microsphaera multipartita</name>
    <dbReference type="NCBI Taxonomy" id="479431"/>
    <lineage>
        <taxon>Bacteria</taxon>
        <taxon>Bacillati</taxon>
        <taxon>Actinomycetota</taxon>
        <taxon>Actinomycetes</taxon>
        <taxon>Nakamurellales</taxon>
        <taxon>Nakamurellaceae</taxon>
        <taxon>Nakamurella</taxon>
    </lineage>
</organism>
<reference evidence="4 5" key="2">
    <citation type="journal article" date="2010" name="Stand. Genomic Sci.">
        <title>Complete genome sequence of Nakamurella multipartita type strain (Y-104).</title>
        <authorList>
            <person name="Tice H."/>
            <person name="Mayilraj S."/>
            <person name="Sims D."/>
            <person name="Lapidus A."/>
            <person name="Nolan M."/>
            <person name="Lucas S."/>
            <person name="Glavina Del Rio T."/>
            <person name="Copeland A."/>
            <person name="Cheng J.F."/>
            <person name="Meincke L."/>
            <person name="Bruce D."/>
            <person name="Goodwin L."/>
            <person name="Pitluck S."/>
            <person name="Ivanova N."/>
            <person name="Mavromatis K."/>
            <person name="Ovchinnikova G."/>
            <person name="Pati A."/>
            <person name="Chen A."/>
            <person name="Palaniappan K."/>
            <person name="Land M."/>
            <person name="Hauser L."/>
            <person name="Chang Y.J."/>
            <person name="Jeffries C.D."/>
            <person name="Detter J.C."/>
            <person name="Brettin T."/>
            <person name="Rohde M."/>
            <person name="Goker M."/>
            <person name="Bristow J."/>
            <person name="Eisen J.A."/>
            <person name="Markowitz V."/>
            <person name="Hugenholtz P."/>
            <person name="Kyrpides N.C."/>
            <person name="Klenk H.P."/>
            <person name="Chen F."/>
        </authorList>
    </citation>
    <scope>NUCLEOTIDE SEQUENCE [LARGE SCALE GENOMIC DNA]</scope>
    <source>
        <strain evidence="5">ATCC 700099 / DSM 44233 / CIP 104796 / JCM 9543 / NBRC 105858 / Y-104</strain>
    </source>
</reference>
<evidence type="ECO:0000313" key="4">
    <source>
        <dbReference type="EMBL" id="ACV78103.1"/>
    </source>
</evidence>
<evidence type="ECO:0000259" key="2">
    <source>
        <dbReference type="Pfam" id="PF00391"/>
    </source>
</evidence>
<keyword evidence="5" id="KW-1185">Reference proteome</keyword>
<dbReference type="eggNOG" id="COG0574">
    <property type="taxonomic scope" value="Bacteria"/>
</dbReference>
<dbReference type="Gene3D" id="3.30.470.20">
    <property type="entry name" value="ATP-grasp fold, B domain"/>
    <property type="match status" value="2"/>
</dbReference>
<dbReference type="InterPro" id="IPR051549">
    <property type="entry name" value="PEP_Utilizing_Enz"/>
</dbReference>
<dbReference type="InterPro" id="IPR013815">
    <property type="entry name" value="ATP_grasp_subdomain_1"/>
</dbReference>
<dbReference type="KEGG" id="nml:Namu_1713"/>
<feature type="domain" description="Pyruvate phosphate dikinase AMP/ATP-binding" evidence="3">
    <location>
        <begin position="242"/>
        <end position="289"/>
    </location>
</feature>
<feature type="region of interest" description="Disordered" evidence="1">
    <location>
        <begin position="746"/>
        <end position="769"/>
    </location>
</feature>
<keyword evidence="4" id="KW-0670">Pyruvate</keyword>
<evidence type="ECO:0000256" key="1">
    <source>
        <dbReference type="SAM" id="MobiDB-lite"/>
    </source>
</evidence>
<feature type="domain" description="Pyruvate phosphate dikinase AMP/ATP-binding" evidence="3">
    <location>
        <begin position="21"/>
        <end position="237"/>
    </location>
</feature>
<dbReference type="InterPro" id="IPR002192">
    <property type="entry name" value="PPDK_AMP/ATP-bd"/>
</dbReference>
<protein>
    <submittedName>
        <fullName evidence="4">Pyruvate phosphate dikinase PEP/pyruvate-binding</fullName>
    </submittedName>
</protein>
<evidence type="ECO:0000259" key="3">
    <source>
        <dbReference type="Pfam" id="PF01326"/>
    </source>
</evidence>
<name>C8XFZ2_NAKMY</name>
<dbReference type="EMBL" id="CP001737">
    <property type="protein sequence ID" value="ACV78103.1"/>
    <property type="molecule type" value="Genomic_DNA"/>
</dbReference>
<feature type="domain" description="PEP-utilising enzyme mobile" evidence="2">
    <location>
        <begin position="790"/>
        <end position="860"/>
    </location>
</feature>
<dbReference type="Pfam" id="PF01326">
    <property type="entry name" value="PPDK_N"/>
    <property type="match status" value="2"/>
</dbReference>
<dbReference type="SUPFAM" id="SSF52009">
    <property type="entry name" value="Phosphohistidine domain"/>
    <property type="match status" value="1"/>
</dbReference>
<dbReference type="Pfam" id="PF00391">
    <property type="entry name" value="PEP-utilizers"/>
    <property type="match status" value="1"/>
</dbReference>
<dbReference type="GO" id="GO:0016301">
    <property type="term" value="F:kinase activity"/>
    <property type="evidence" value="ECO:0007669"/>
    <property type="project" value="UniProtKB-KW"/>
</dbReference>
<evidence type="ECO:0000313" key="5">
    <source>
        <dbReference type="Proteomes" id="UP000002218"/>
    </source>
</evidence>
<proteinExistence type="predicted"/>
<dbReference type="InterPro" id="IPR008279">
    <property type="entry name" value="PEP-util_enz_mobile_dom"/>
</dbReference>
<dbReference type="OrthoDB" id="9765468at2"/>
<dbReference type="AlphaFoldDB" id="C8XFZ2"/>
<keyword evidence="4" id="KW-0808">Transferase</keyword>
<dbReference type="InterPro" id="IPR036637">
    <property type="entry name" value="Phosphohistidine_dom_sf"/>
</dbReference>
<dbReference type="PANTHER" id="PTHR43615:SF1">
    <property type="entry name" value="PPDK_N DOMAIN-CONTAINING PROTEIN"/>
    <property type="match status" value="1"/>
</dbReference>
<dbReference type="GO" id="GO:0005524">
    <property type="term" value="F:ATP binding"/>
    <property type="evidence" value="ECO:0007669"/>
    <property type="project" value="InterPro"/>
</dbReference>
<dbReference type="PANTHER" id="PTHR43615">
    <property type="entry name" value="PHOSPHOENOLPYRUVATE SYNTHASE-RELATED"/>
    <property type="match status" value="1"/>
</dbReference>
<dbReference type="eggNOG" id="COG3848">
    <property type="taxonomic scope" value="Bacteria"/>
</dbReference>
<dbReference type="STRING" id="479431.Namu_1713"/>
<dbReference type="SUPFAM" id="SSF56059">
    <property type="entry name" value="Glutathione synthetase ATP-binding domain-like"/>
    <property type="match status" value="1"/>
</dbReference>
<keyword evidence="4" id="KW-0418">Kinase</keyword>
<dbReference type="Gene3D" id="3.30.1490.20">
    <property type="entry name" value="ATP-grasp fold, A domain"/>
    <property type="match status" value="1"/>
</dbReference>
<accession>C8XFZ2</accession>
<dbReference type="InParanoid" id="C8XFZ2"/>